<dbReference type="PANTHER" id="PTHR12243">
    <property type="entry name" value="MADF DOMAIN TRANSCRIPTION FACTOR"/>
    <property type="match status" value="1"/>
</dbReference>
<evidence type="ECO:0000313" key="5">
    <source>
        <dbReference type="EMBL" id="CAH1106214.1"/>
    </source>
</evidence>
<evidence type="ECO:0000256" key="1">
    <source>
        <dbReference type="PROSITE-ProRule" id="PRU00371"/>
    </source>
</evidence>
<dbReference type="SMART" id="SM00595">
    <property type="entry name" value="MADF"/>
    <property type="match status" value="1"/>
</dbReference>
<feature type="compositionally biased region" description="Acidic residues" evidence="2">
    <location>
        <begin position="136"/>
        <end position="167"/>
    </location>
</feature>
<feature type="domain" description="MADF" evidence="3">
    <location>
        <begin position="12"/>
        <end position="113"/>
    </location>
</feature>
<dbReference type="GO" id="GO:0006357">
    <property type="term" value="P:regulation of transcription by RNA polymerase II"/>
    <property type="evidence" value="ECO:0007669"/>
    <property type="project" value="TreeGrafter"/>
</dbReference>
<dbReference type="Pfam" id="PF10545">
    <property type="entry name" value="MADF_DNA_bdg"/>
    <property type="match status" value="1"/>
</dbReference>
<feature type="domain" description="BESS" evidence="4">
    <location>
        <begin position="224"/>
        <end position="263"/>
    </location>
</feature>
<gene>
    <name evidence="5" type="ORF">PSYICH_LOCUS6570</name>
</gene>
<proteinExistence type="predicted"/>
<feature type="region of interest" description="Disordered" evidence="2">
    <location>
        <begin position="117"/>
        <end position="199"/>
    </location>
</feature>
<dbReference type="AlphaFoldDB" id="A0A9P0CQ32"/>
<dbReference type="Proteomes" id="UP001153636">
    <property type="component" value="Chromosome 2"/>
</dbReference>
<dbReference type="Pfam" id="PF02944">
    <property type="entry name" value="BESS"/>
    <property type="match status" value="1"/>
</dbReference>
<dbReference type="OrthoDB" id="8118596at2759"/>
<reference evidence="5" key="1">
    <citation type="submission" date="2022-01" db="EMBL/GenBank/DDBJ databases">
        <authorList>
            <person name="King R."/>
        </authorList>
    </citation>
    <scope>NUCLEOTIDE SEQUENCE</scope>
</reference>
<name>A0A9P0CQ32_9CUCU</name>
<evidence type="ECO:0000259" key="4">
    <source>
        <dbReference type="PROSITE" id="PS51031"/>
    </source>
</evidence>
<dbReference type="GO" id="GO:0003677">
    <property type="term" value="F:DNA binding"/>
    <property type="evidence" value="ECO:0007669"/>
    <property type="project" value="InterPro"/>
</dbReference>
<keyword evidence="1" id="KW-0539">Nucleus</keyword>
<dbReference type="InterPro" id="IPR006578">
    <property type="entry name" value="MADF-dom"/>
</dbReference>
<dbReference type="PROSITE" id="PS51029">
    <property type="entry name" value="MADF"/>
    <property type="match status" value="1"/>
</dbReference>
<evidence type="ECO:0000256" key="2">
    <source>
        <dbReference type="SAM" id="MobiDB-lite"/>
    </source>
</evidence>
<dbReference type="PANTHER" id="PTHR12243:SF67">
    <property type="entry name" value="COREPRESSOR OF PANGOLIN, ISOFORM A-RELATED"/>
    <property type="match status" value="1"/>
</dbReference>
<evidence type="ECO:0000313" key="6">
    <source>
        <dbReference type="Proteomes" id="UP001153636"/>
    </source>
</evidence>
<dbReference type="GO" id="GO:0005667">
    <property type="term" value="C:transcription regulator complex"/>
    <property type="evidence" value="ECO:0007669"/>
    <property type="project" value="TreeGrafter"/>
</dbReference>
<dbReference type="PROSITE" id="PS51031">
    <property type="entry name" value="BESS"/>
    <property type="match status" value="1"/>
</dbReference>
<feature type="compositionally biased region" description="Polar residues" evidence="2">
    <location>
        <begin position="120"/>
        <end position="132"/>
    </location>
</feature>
<protein>
    <recommendedName>
        <fullName evidence="7">BESS domain-containing protein</fullName>
    </recommendedName>
</protein>
<evidence type="ECO:0000259" key="3">
    <source>
        <dbReference type="PROSITE" id="PS51029"/>
    </source>
</evidence>
<dbReference type="InterPro" id="IPR039353">
    <property type="entry name" value="TF_Adf1"/>
</dbReference>
<keyword evidence="6" id="KW-1185">Reference proteome</keyword>
<evidence type="ECO:0008006" key="7">
    <source>
        <dbReference type="Google" id="ProtNLM"/>
    </source>
</evidence>
<dbReference type="InterPro" id="IPR004210">
    <property type="entry name" value="BESS_motif"/>
</dbReference>
<sequence length="269" mass="32210">MVLMYSFSETNKIISEIRKRPALYNKNHADYNNKEFREQMWTDICWELYPNWSDLDEFDRQARFKDIQKRWKNMRDSFRKEIKIQSKARAGVIRKKREYVYYRQMKFMIPFILEQESSKENSNQDQLSTLSVENTEHEDDNDDEDNNDADEEEEYNDDGEDNNDEEITTCKFESEDTRFSNSSHTAEDDEENEGNKEQPVLEMWDDNVENGHYNNCNHSSFKDVDQDRYFLLSLVPSFKTLSPQQKLNVKVEFLKVLQRISEGSSDKIT</sequence>
<comment type="subcellular location">
    <subcellularLocation>
        <location evidence="1">Nucleus</location>
    </subcellularLocation>
</comment>
<dbReference type="EMBL" id="OV651814">
    <property type="protein sequence ID" value="CAH1106214.1"/>
    <property type="molecule type" value="Genomic_DNA"/>
</dbReference>
<dbReference type="GO" id="GO:0005634">
    <property type="term" value="C:nucleus"/>
    <property type="evidence" value="ECO:0007669"/>
    <property type="project" value="UniProtKB-SubCell"/>
</dbReference>
<organism evidence="5 6">
    <name type="scientific">Psylliodes chrysocephalus</name>
    <dbReference type="NCBI Taxonomy" id="3402493"/>
    <lineage>
        <taxon>Eukaryota</taxon>
        <taxon>Metazoa</taxon>
        <taxon>Ecdysozoa</taxon>
        <taxon>Arthropoda</taxon>
        <taxon>Hexapoda</taxon>
        <taxon>Insecta</taxon>
        <taxon>Pterygota</taxon>
        <taxon>Neoptera</taxon>
        <taxon>Endopterygota</taxon>
        <taxon>Coleoptera</taxon>
        <taxon>Polyphaga</taxon>
        <taxon>Cucujiformia</taxon>
        <taxon>Chrysomeloidea</taxon>
        <taxon>Chrysomelidae</taxon>
        <taxon>Galerucinae</taxon>
        <taxon>Alticini</taxon>
        <taxon>Psylliodes</taxon>
    </lineage>
</organism>
<accession>A0A9P0CQ32</accession>